<keyword evidence="4" id="KW-1185">Reference proteome</keyword>
<evidence type="ECO:0008006" key="5">
    <source>
        <dbReference type="Google" id="ProtNLM"/>
    </source>
</evidence>
<dbReference type="Proteomes" id="UP001522905">
    <property type="component" value="Unassembled WGS sequence"/>
</dbReference>
<evidence type="ECO:0000313" key="3">
    <source>
        <dbReference type="EMBL" id="MCK8624766.1"/>
    </source>
</evidence>
<protein>
    <recommendedName>
        <fullName evidence="5">Competence protein</fullName>
    </recommendedName>
</protein>
<dbReference type="RefSeq" id="WP_220728233.1">
    <property type="nucleotide sequence ID" value="NZ_BPLM01000005.1"/>
</dbReference>
<dbReference type="InterPro" id="IPR057253">
    <property type="entry name" value="CoiA-like_N"/>
</dbReference>
<accession>A0ABT0I217</accession>
<proteinExistence type="predicted"/>
<reference evidence="3 4" key="1">
    <citation type="submission" date="2021-11" db="EMBL/GenBank/DDBJ databases">
        <title>Comparative genomics of bee honey and flower isolates.</title>
        <authorList>
            <person name="Bechtner J.D."/>
            <person name="Gallus M.K."/>
            <person name="Ehrmann M."/>
        </authorList>
    </citation>
    <scope>NUCLEOTIDE SEQUENCE [LARGE SCALE GENOMIC DNA]</scope>
    <source>
        <strain evidence="3 4">M161</strain>
    </source>
</reference>
<dbReference type="EMBL" id="JAJIAO010000003">
    <property type="protein sequence ID" value="MCK8624766.1"/>
    <property type="molecule type" value="Genomic_DNA"/>
</dbReference>
<dbReference type="Pfam" id="PF06054">
    <property type="entry name" value="CoiA_nuc"/>
    <property type="match status" value="1"/>
</dbReference>
<comment type="caution">
    <text evidence="3">The sequence shown here is derived from an EMBL/GenBank/DDBJ whole genome shotgun (WGS) entry which is preliminary data.</text>
</comment>
<gene>
    <name evidence="3" type="ORF">LNP07_04475</name>
</gene>
<evidence type="ECO:0000259" key="1">
    <source>
        <dbReference type="Pfam" id="PF06054"/>
    </source>
</evidence>
<organism evidence="3 4">
    <name type="scientific">Apilactobacillus xinyiensis</name>
    <dbReference type="NCBI Taxonomy" id="2841032"/>
    <lineage>
        <taxon>Bacteria</taxon>
        <taxon>Bacillati</taxon>
        <taxon>Bacillota</taxon>
        <taxon>Bacilli</taxon>
        <taxon>Lactobacillales</taxon>
        <taxon>Lactobacillaceae</taxon>
        <taxon>Apilactobacillus</taxon>
    </lineage>
</organism>
<name>A0ABT0I217_9LACO</name>
<dbReference type="InterPro" id="IPR010330">
    <property type="entry name" value="CoiA_nuc"/>
</dbReference>
<dbReference type="Pfam" id="PF25164">
    <property type="entry name" value="CoiA_N"/>
    <property type="match status" value="1"/>
</dbReference>
<evidence type="ECO:0000313" key="4">
    <source>
        <dbReference type="Proteomes" id="UP001522905"/>
    </source>
</evidence>
<sequence>MITAIDNNGKFVVASKNLVSKNYRCISCKACVFLKSGNINSAHFAHYSKSKCNIIEMENESSEHIMGKLGILKFISEKNGILEYYLPTIKQRPDIMFDYNVIEFQCSPISNQRLIERNNGYNKLKLNPCWILGSNYYKNRFQNSTKKFYSYCRNLGFYLLFWNVGNSQLILNYQINAVDGKIISKEKRFIKFNHYIMFKNKNKLNSINLNNSLVGSLKRMEKQLLYKNLSYQHMQDVCYKNGFNLLTCSLDFYIPRVTIPVYKVNPVFVRIHILNVLDNNSNLFIIEYVISQFVWQSLVPSNIIKQFISKLVDKYLEFLINRGYVSKLNEHYILNTIPKEFPNFYEKINKAYKL</sequence>
<evidence type="ECO:0000259" key="2">
    <source>
        <dbReference type="Pfam" id="PF25164"/>
    </source>
</evidence>
<feature type="domain" description="Competence protein CoiA-like N-terminal" evidence="2">
    <location>
        <begin position="20"/>
        <end position="54"/>
    </location>
</feature>
<feature type="domain" description="Competence protein CoiA nuclease-like" evidence="1">
    <location>
        <begin position="60"/>
        <end position="194"/>
    </location>
</feature>